<keyword evidence="3" id="KW-1185">Reference proteome</keyword>
<dbReference type="EMBL" id="NPEV01000027">
    <property type="protein sequence ID" value="RAI26698.1"/>
    <property type="molecule type" value="Genomic_DNA"/>
</dbReference>
<name>A0A327JTR3_9HYPH</name>
<gene>
    <name evidence="2" type="ORF">CH339_13240</name>
</gene>
<evidence type="ECO:0000313" key="2">
    <source>
        <dbReference type="EMBL" id="RAI26698.1"/>
    </source>
</evidence>
<protein>
    <recommendedName>
        <fullName evidence="1">MOSC domain-containing protein</fullName>
    </recommendedName>
</protein>
<comment type="caution">
    <text evidence="2">The sequence shown here is derived from an EMBL/GenBank/DDBJ whole genome shotgun (WGS) entry which is preliminary data.</text>
</comment>
<dbReference type="GO" id="GO:0003824">
    <property type="term" value="F:catalytic activity"/>
    <property type="evidence" value="ECO:0007669"/>
    <property type="project" value="InterPro"/>
</dbReference>
<dbReference type="Gene3D" id="2.40.33.20">
    <property type="entry name" value="PK beta-barrel domain-like"/>
    <property type="match status" value="1"/>
</dbReference>
<sequence>MVSKPPELALARAGRPLYGARHLTDSSSHRTKTMTSIAKIAALYRFPVKGLSAENLDRVELAPDRPLPGDRAIALEFRDSGLDPEHPEFRKKSYFLQLALFPALAVLKSRFDPAIGRLEITRDGAPFAEGIITDAADRERIETAFQNFFDPPLPRKPRLIAGGDVQFTDQSGPLISLINLATVNAIADVAGGPLDPVRFRGNLTLEGLEAWAENDLVGKRIAIGNGAVLEVEKRIDRCAATEVDLETGVRNRPVIARLRETFGHIDCGVFARVVEPGAIAPGDPLKVL</sequence>
<evidence type="ECO:0000313" key="3">
    <source>
        <dbReference type="Proteomes" id="UP000249299"/>
    </source>
</evidence>
<dbReference type="PROSITE" id="PS51340">
    <property type="entry name" value="MOSC"/>
    <property type="match status" value="1"/>
</dbReference>
<dbReference type="SUPFAM" id="SSF50800">
    <property type="entry name" value="PK beta-barrel domain-like"/>
    <property type="match status" value="1"/>
</dbReference>
<dbReference type="InterPro" id="IPR052716">
    <property type="entry name" value="MOSC_domain"/>
</dbReference>
<reference evidence="2 3" key="1">
    <citation type="submission" date="2017-07" db="EMBL/GenBank/DDBJ databases">
        <title>Draft Genome Sequences of Select Purple Nonsulfur Bacteria.</title>
        <authorList>
            <person name="Lasarre B."/>
            <person name="Mckinlay J.B."/>
        </authorList>
    </citation>
    <scope>NUCLEOTIDE SEQUENCE [LARGE SCALE GENOMIC DNA]</scope>
    <source>
        <strain evidence="2 3">DSM 11290</strain>
    </source>
</reference>
<accession>A0A327JTR3</accession>
<dbReference type="Pfam" id="PF03473">
    <property type="entry name" value="MOSC"/>
    <property type="match status" value="1"/>
</dbReference>
<proteinExistence type="predicted"/>
<evidence type="ECO:0000259" key="1">
    <source>
        <dbReference type="PROSITE" id="PS51340"/>
    </source>
</evidence>
<dbReference type="InterPro" id="IPR011037">
    <property type="entry name" value="Pyrv_Knase-like_insert_dom_sf"/>
</dbReference>
<dbReference type="GO" id="GO:0030151">
    <property type="term" value="F:molybdenum ion binding"/>
    <property type="evidence" value="ECO:0007669"/>
    <property type="project" value="InterPro"/>
</dbReference>
<dbReference type="PANTHER" id="PTHR36930">
    <property type="entry name" value="METAL-SULFUR CLUSTER BIOSYNTHESIS PROTEINS YUAD-RELATED"/>
    <property type="match status" value="1"/>
</dbReference>
<dbReference type="OrthoDB" id="581532at2"/>
<organism evidence="2 3">
    <name type="scientific">Rhodobium orientis</name>
    <dbReference type="NCBI Taxonomy" id="34017"/>
    <lineage>
        <taxon>Bacteria</taxon>
        <taxon>Pseudomonadati</taxon>
        <taxon>Pseudomonadota</taxon>
        <taxon>Alphaproteobacteria</taxon>
        <taxon>Hyphomicrobiales</taxon>
        <taxon>Rhodobiaceae</taxon>
        <taxon>Rhodobium</taxon>
    </lineage>
</organism>
<dbReference type="Proteomes" id="UP000249299">
    <property type="component" value="Unassembled WGS sequence"/>
</dbReference>
<feature type="domain" description="MOSC" evidence="1">
    <location>
        <begin position="134"/>
        <end position="288"/>
    </location>
</feature>
<dbReference type="PANTHER" id="PTHR36930:SF1">
    <property type="entry name" value="MOSC DOMAIN-CONTAINING PROTEIN"/>
    <property type="match status" value="1"/>
</dbReference>
<dbReference type="InterPro" id="IPR005302">
    <property type="entry name" value="MoCF_Sase_C"/>
</dbReference>
<dbReference type="AlphaFoldDB" id="A0A327JTR3"/>
<dbReference type="GO" id="GO:0030170">
    <property type="term" value="F:pyridoxal phosphate binding"/>
    <property type="evidence" value="ECO:0007669"/>
    <property type="project" value="InterPro"/>
</dbReference>